<evidence type="ECO:0000256" key="1">
    <source>
        <dbReference type="ARBA" id="ARBA00008985"/>
    </source>
</evidence>
<dbReference type="GO" id="GO:0008418">
    <property type="term" value="F:protein-N-terminal asparagine amidohydrolase activity"/>
    <property type="evidence" value="ECO:0007669"/>
    <property type="project" value="UniProtKB-UniRule"/>
</dbReference>
<comment type="function">
    <text evidence="8">Mediates the side-chain deamidation of N-terminal glutamine residues to glutamate, an important step in N-end rule pathway of protein degradation. Conversion of the resulting N-terminal glutamine to glutamate renders the protein susceptible to arginylation, polyubiquitination and degradation as specified by the N-end rule. Does not act on substrates with internal or C-terminal glutamine and does not act on non-glutamine residues in any position.</text>
</comment>
<keyword evidence="11" id="KW-1185">Reference proteome</keyword>
<dbReference type="EMBL" id="KN833002">
    <property type="protein sequence ID" value="KIM80796.1"/>
    <property type="molecule type" value="Genomic_DNA"/>
</dbReference>
<protein>
    <recommendedName>
        <fullName evidence="4 8">Protein N-terminal glutamine amidohydrolase</fullName>
        <ecNumber evidence="3 8">3.5.1.122</ecNumber>
    </recommendedName>
    <alternativeName>
        <fullName evidence="6 8">Protein NH2-terminal glutamine deamidase</fullName>
    </alternativeName>
</protein>
<comment type="subunit">
    <text evidence="2 8">Monomer.</text>
</comment>
<evidence type="ECO:0000313" key="10">
    <source>
        <dbReference type="EMBL" id="KIM80796.1"/>
    </source>
</evidence>
<evidence type="ECO:0000256" key="8">
    <source>
        <dbReference type="RuleBase" id="RU367082"/>
    </source>
</evidence>
<evidence type="ECO:0000313" key="11">
    <source>
        <dbReference type="Proteomes" id="UP000054166"/>
    </source>
</evidence>
<dbReference type="Gene3D" id="3.10.620.10">
    <property type="entry name" value="Protein N-terminal glutamine amidohydrolase, alpha beta roll"/>
    <property type="match status" value="1"/>
</dbReference>
<reference evidence="10 11" key="1">
    <citation type="submission" date="2014-04" db="EMBL/GenBank/DDBJ databases">
        <authorList>
            <consortium name="DOE Joint Genome Institute"/>
            <person name="Kuo A."/>
            <person name="Tarkka M."/>
            <person name="Buscot F."/>
            <person name="Kohler A."/>
            <person name="Nagy L.G."/>
            <person name="Floudas D."/>
            <person name="Copeland A."/>
            <person name="Barry K.W."/>
            <person name="Cichocki N."/>
            <person name="Veneault-Fourrey C."/>
            <person name="LaButti K."/>
            <person name="Lindquist E.A."/>
            <person name="Lipzen A."/>
            <person name="Lundell T."/>
            <person name="Morin E."/>
            <person name="Murat C."/>
            <person name="Sun H."/>
            <person name="Tunlid A."/>
            <person name="Henrissat B."/>
            <person name="Grigoriev I.V."/>
            <person name="Hibbett D.S."/>
            <person name="Martin F."/>
            <person name="Nordberg H.P."/>
            <person name="Cantor M.N."/>
            <person name="Hua S.X."/>
        </authorList>
    </citation>
    <scope>NUCLEOTIDE SEQUENCE [LARGE SCALE GENOMIC DNA]</scope>
    <source>
        <strain evidence="10 11">F 1598</strain>
    </source>
</reference>
<proteinExistence type="inferred from homology"/>
<evidence type="ECO:0000256" key="7">
    <source>
        <dbReference type="ARBA" id="ARBA00048768"/>
    </source>
</evidence>
<accession>A0A0C3FNI3</accession>
<dbReference type="Proteomes" id="UP000054166">
    <property type="component" value="Unassembled WGS sequence"/>
</dbReference>
<gene>
    <name evidence="10" type="ORF">PILCRDRAFT_72747</name>
</gene>
<organism evidence="10 11">
    <name type="scientific">Piloderma croceum (strain F 1598)</name>
    <dbReference type="NCBI Taxonomy" id="765440"/>
    <lineage>
        <taxon>Eukaryota</taxon>
        <taxon>Fungi</taxon>
        <taxon>Dikarya</taxon>
        <taxon>Basidiomycota</taxon>
        <taxon>Agaricomycotina</taxon>
        <taxon>Agaricomycetes</taxon>
        <taxon>Agaricomycetidae</taxon>
        <taxon>Atheliales</taxon>
        <taxon>Atheliaceae</taxon>
        <taxon>Piloderma</taxon>
    </lineage>
</organism>
<dbReference type="InterPro" id="IPR023128">
    <property type="entry name" value="Prot_N_Gln_amidohydro_ab_roll"/>
</dbReference>
<evidence type="ECO:0000256" key="3">
    <source>
        <dbReference type="ARBA" id="ARBA00012718"/>
    </source>
</evidence>
<dbReference type="GO" id="GO:0005829">
    <property type="term" value="C:cytosol"/>
    <property type="evidence" value="ECO:0007669"/>
    <property type="project" value="TreeGrafter"/>
</dbReference>
<feature type="domain" description="Protein N-terminal glutamine amidohydrolase alpha beta roll" evidence="9">
    <location>
        <begin position="16"/>
        <end position="216"/>
    </location>
</feature>
<comment type="similarity">
    <text evidence="1 8">Belongs to the NTAQ1 family.</text>
</comment>
<keyword evidence="5 8" id="KW-0378">Hydrolase</keyword>
<dbReference type="InParanoid" id="A0A0C3FNI3"/>
<dbReference type="AlphaFoldDB" id="A0A0C3FNI3"/>
<dbReference type="PANTHER" id="PTHR13035:SF0">
    <property type="entry name" value="PROTEIN N-TERMINAL GLUTAMINE AMIDOHYDROLASE"/>
    <property type="match status" value="1"/>
</dbReference>
<dbReference type="HOGENOM" id="CLU_091083_0_0_1"/>
<comment type="catalytic activity">
    <reaction evidence="7 8">
        <text>N-terminal L-glutaminyl-[protein] + H2O = N-terminal L-glutamyl-[protein] + NH4(+)</text>
        <dbReference type="Rhea" id="RHEA:50680"/>
        <dbReference type="Rhea" id="RHEA-COMP:12668"/>
        <dbReference type="Rhea" id="RHEA-COMP:12777"/>
        <dbReference type="ChEBI" id="CHEBI:15377"/>
        <dbReference type="ChEBI" id="CHEBI:28938"/>
        <dbReference type="ChEBI" id="CHEBI:64721"/>
        <dbReference type="ChEBI" id="CHEBI:64722"/>
        <dbReference type="EC" id="3.5.1.122"/>
    </reaction>
</comment>
<dbReference type="PANTHER" id="PTHR13035">
    <property type="entry name" value="PROTEIN N-TERMINAL GLUTAMINE AMIDOHYDROLASE"/>
    <property type="match status" value="1"/>
</dbReference>
<dbReference type="Pfam" id="PF09764">
    <property type="entry name" value="Nt_Gln_amidase"/>
    <property type="match status" value="1"/>
</dbReference>
<dbReference type="InterPro" id="IPR039733">
    <property type="entry name" value="NTAQ1"/>
</dbReference>
<dbReference type="EC" id="3.5.1.122" evidence="3 8"/>
<evidence type="ECO:0000256" key="2">
    <source>
        <dbReference type="ARBA" id="ARBA00011245"/>
    </source>
</evidence>
<evidence type="ECO:0000256" key="6">
    <source>
        <dbReference type="ARBA" id="ARBA00029677"/>
    </source>
</evidence>
<dbReference type="GO" id="GO:0005634">
    <property type="term" value="C:nucleus"/>
    <property type="evidence" value="ECO:0007669"/>
    <property type="project" value="TreeGrafter"/>
</dbReference>
<sequence>MSLSLVPPPFPPNSLYAEHYCEENIYHLADSFLRQPSIKDAWDIAVVFMSNESKAVALWNQNLAGSADHVIVWDYHVVLILRLRSDVGTGTTNCTVPEGAWIYDYDTLLPKPCPWKGASPMSDLLYQHLKTNRDFLFRVIPADIFFDHFASDRSHMLAPLDSPTYKPDSPYYRSPPPWPVIRGPKAIHPNNLMSDFVFMNTPSEMTVGTGVVLDRVAFEGWCCRSQK</sequence>
<reference evidence="11" key="2">
    <citation type="submission" date="2015-01" db="EMBL/GenBank/DDBJ databases">
        <title>Evolutionary Origins and Diversification of the Mycorrhizal Mutualists.</title>
        <authorList>
            <consortium name="DOE Joint Genome Institute"/>
            <consortium name="Mycorrhizal Genomics Consortium"/>
            <person name="Kohler A."/>
            <person name="Kuo A."/>
            <person name="Nagy L.G."/>
            <person name="Floudas D."/>
            <person name="Copeland A."/>
            <person name="Barry K.W."/>
            <person name="Cichocki N."/>
            <person name="Veneault-Fourrey C."/>
            <person name="LaButti K."/>
            <person name="Lindquist E.A."/>
            <person name="Lipzen A."/>
            <person name="Lundell T."/>
            <person name="Morin E."/>
            <person name="Murat C."/>
            <person name="Riley R."/>
            <person name="Ohm R."/>
            <person name="Sun H."/>
            <person name="Tunlid A."/>
            <person name="Henrissat B."/>
            <person name="Grigoriev I.V."/>
            <person name="Hibbett D.S."/>
            <person name="Martin F."/>
        </authorList>
    </citation>
    <scope>NUCLEOTIDE SEQUENCE [LARGE SCALE GENOMIC DNA]</scope>
    <source>
        <strain evidence="11">F 1598</strain>
    </source>
</reference>
<name>A0A0C3FNI3_PILCF</name>
<evidence type="ECO:0000256" key="4">
    <source>
        <dbReference type="ARBA" id="ARBA00021247"/>
    </source>
</evidence>
<evidence type="ECO:0000259" key="9">
    <source>
        <dbReference type="Pfam" id="PF09764"/>
    </source>
</evidence>
<dbReference type="InterPro" id="IPR037132">
    <property type="entry name" value="N_Gln_amidohydro_ab_roll_sf"/>
</dbReference>
<dbReference type="OrthoDB" id="191192at2759"/>
<dbReference type="GO" id="GO:0070773">
    <property type="term" value="F:protein-N-terminal glutamine amidohydrolase activity"/>
    <property type="evidence" value="ECO:0007669"/>
    <property type="project" value="UniProtKB-UniRule"/>
</dbReference>
<evidence type="ECO:0000256" key="5">
    <source>
        <dbReference type="ARBA" id="ARBA00022801"/>
    </source>
</evidence>